<dbReference type="STRING" id="10195.A0A3M7TA94"/>
<dbReference type="Gene3D" id="3.30.70.330">
    <property type="match status" value="1"/>
</dbReference>
<keyword evidence="4" id="KW-0539">Nucleus</keyword>
<comment type="caution">
    <text evidence="7">The sequence shown here is derived from an EMBL/GenBank/DDBJ whole genome shotgun (WGS) entry which is preliminary data.</text>
</comment>
<evidence type="ECO:0000256" key="4">
    <source>
        <dbReference type="ARBA" id="ARBA00023242"/>
    </source>
</evidence>
<dbReference type="GO" id="GO:0000184">
    <property type="term" value="P:nuclear-transcribed mRNA catabolic process, nonsense-mediated decay"/>
    <property type="evidence" value="ECO:0007669"/>
    <property type="project" value="UniProtKB-KW"/>
</dbReference>
<dbReference type="SUPFAM" id="SSF54928">
    <property type="entry name" value="RNA-binding domain, RBD"/>
    <property type="match status" value="1"/>
</dbReference>
<dbReference type="PANTHER" id="PTHR13112:SF0">
    <property type="entry name" value="FI21285P1"/>
    <property type="match status" value="1"/>
</dbReference>
<evidence type="ECO:0000313" key="8">
    <source>
        <dbReference type="Proteomes" id="UP000276133"/>
    </source>
</evidence>
<dbReference type="InterPro" id="IPR005120">
    <property type="entry name" value="UPF3_dom"/>
</dbReference>
<feature type="compositionally biased region" description="Basic and acidic residues" evidence="5">
    <location>
        <begin position="319"/>
        <end position="346"/>
    </location>
</feature>
<dbReference type="PANTHER" id="PTHR13112">
    <property type="entry name" value="UPF3 REGULATOR OF NONSENSE TRANSCRIPTS-LIKE PROTEIN"/>
    <property type="match status" value="1"/>
</dbReference>
<protein>
    <submittedName>
        <fullName evidence="7">Regulator of nonsense transcripts 3A</fullName>
    </submittedName>
</protein>
<dbReference type="GO" id="GO:0005730">
    <property type="term" value="C:nucleolus"/>
    <property type="evidence" value="ECO:0007669"/>
    <property type="project" value="TreeGrafter"/>
</dbReference>
<comment type="subcellular location">
    <subcellularLocation>
        <location evidence="1">Nucleus</location>
    </subcellularLocation>
</comment>
<evidence type="ECO:0000313" key="7">
    <source>
        <dbReference type="EMBL" id="RNA44828.1"/>
    </source>
</evidence>
<keyword evidence="8" id="KW-1185">Reference proteome</keyword>
<sequence>MTSSTATDAEKSNEHPVKKIVIRRLPPTLTREQFLDIVSPLPDYDYFYFCNADPTLGQNAFSRAYFCFKNNQDVLNFRDRFDNYVFLDSKSNEYPALVEYAPYQRRFKLDPKNPPKKDSKCNTIHEDPDYLNFLETFGKPSEEQLPSCEAILEELEQKEKDNMGPLSAPKVTTPLLEYLKKKKDEKRSAKDRDRRRRDRDRDDDKRYGSGYGGKRRDDYYYSSSYKSKDQGSGSQKQPQTKITLASKSEFKGELSNKPGPQNTSKPIVEKQYISVKNNVPVKEKERTNRTNYGYRGSGGSKNYDDKYYKEKSSTPTKIVEPKPIKEEKKESSEKDGPKPVRNKDRPSIQIYNPGQRANIKQQKF</sequence>
<dbReference type="CDD" id="cd12455">
    <property type="entry name" value="RRM_like_Smg4_UPF3"/>
    <property type="match status" value="1"/>
</dbReference>
<name>A0A3M7TA94_BRAPC</name>
<dbReference type="GO" id="GO:0045727">
    <property type="term" value="P:positive regulation of translation"/>
    <property type="evidence" value="ECO:0007669"/>
    <property type="project" value="TreeGrafter"/>
</dbReference>
<keyword evidence="3" id="KW-0866">Nonsense-mediated mRNA decay</keyword>
<dbReference type="EMBL" id="REGN01000054">
    <property type="protein sequence ID" value="RNA44828.1"/>
    <property type="molecule type" value="Genomic_DNA"/>
</dbReference>
<evidence type="ECO:0000256" key="3">
    <source>
        <dbReference type="ARBA" id="ARBA00023161"/>
    </source>
</evidence>
<organism evidence="7 8">
    <name type="scientific">Brachionus plicatilis</name>
    <name type="common">Marine rotifer</name>
    <name type="synonym">Brachionus muelleri</name>
    <dbReference type="NCBI Taxonomy" id="10195"/>
    <lineage>
        <taxon>Eukaryota</taxon>
        <taxon>Metazoa</taxon>
        <taxon>Spiralia</taxon>
        <taxon>Gnathifera</taxon>
        <taxon>Rotifera</taxon>
        <taxon>Eurotatoria</taxon>
        <taxon>Monogononta</taxon>
        <taxon>Pseudotrocha</taxon>
        <taxon>Ploima</taxon>
        <taxon>Brachionidae</taxon>
        <taxon>Brachionus</taxon>
    </lineage>
</organism>
<feature type="domain" description="UPF3" evidence="6">
    <location>
        <begin position="18"/>
        <end position="183"/>
    </location>
</feature>
<comment type="similarity">
    <text evidence="2">Belongs to the RENT3 family.</text>
</comment>
<evidence type="ECO:0000259" key="6">
    <source>
        <dbReference type="Pfam" id="PF03467"/>
    </source>
</evidence>
<dbReference type="Proteomes" id="UP000276133">
    <property type="component" value="Unassembled WGS sequence"/>
</dbReference>
<dbReference type="OrthoDB" id="18087at2759"/>
<dbReference type="InterPro" id="IPR012677">
    <property type="entry name" value="Nucleotide-bd_a/b_plait_sf"/>
</dbReference>
<dbReference type="GO" id="GO:0003729">
    <property type="term" value="F:mRNA binding"/>
    <property type="evidence" value="ECO:0007669"/>
    <property type="project" value="TreeGrafter"/>
</dbReference>
<dbReference type="GO" id="GO:0005737">
    <property type="term" value="C:cytoplasm"/>
    <property type="evidence" value="ECO:0007669"/>
    <property type="project" value="TreeGrafter"/>
</dbReference>
<dbReference type="InterPro" id="IPR039722">
    <property type="entry name" value="Upf3"/>
</dbReference>
<feature type="compositionally biased region" description="Basic and acidic residues" evidence="5">
    <location>
        <begin position="302"/>
        <end position="312"/>
    </location>
</feature>
<proteinExistence type="inferred from homology"/>
<dbReference type="AlphaFoldDB" id="A0A3M7TA94"/>
<dbReference type="FunFam" id="3.30.70.330:FF:000717">
    <property type="entry name" value="regulator of nonsense transcripts 3B"/>
    <property type="match status" value="1"/>
</dbReference>
<feature type="region of interest" description="Disordered" evidence="5">
    <location>
        <begin position="158"/>
        <end position="364"/>
    </location>
</feature>
<gene>
    <name evidence="7" type="ORF">BpHYR1_009758</name>
</gene>
<evidence type="ECO:0000256" key="2">
    <source>
        <dbReference type="ARBA" id="ARBA00005991"/>
    </source>
</evidence>
<accession>A0A3M7TA94</accession>
<dbReference type="InterPro" id="IPR035979">
    <property type="entry name" value="RBD_domain_sf"/>
</dbReference>
<evidence type="ECO:0000256" key="5">
    <source>
        <dbReference type="SAM" id="MobiDB-lite"/>
    </source>
</evidence>
<feature type="compositionally biased region" description="Low complexity" evidence="5">
    <location>
        <begin position="220"/>
        <end position="237"/>
    </location>
</feature>
<evidence type="ECO:0000256" key="1">
    <source>
        <dbReference type="ARBA" id="ARBA00004123"/>
    </source>
</evidence>
<dbReference type="Pfam" id="PF03467">
    <property type="entry name" value="Smg4_UPF3"/>
    <property type="match status" value="1"/>
</dbReference>
<reference evidence="7 8" key="1">
    <citation type="journal article" date="2018" name="Sci. Rep.">
        <title>Genomic signatures of local adaptation to the degree of environmental predictability in rotifers.</title>
        <authorList>
            <person name="Franch-Gras L."/>
            <person name="Hahn C."/>
            <person name="Garcia-Roger E.M."/>
            <person name="Carmona M.J."/>
            <person name="Serra M."/>
            <person name="Gomez A."/>
        </authorList>
    </citation>
    <scope>NUCLEOTIDE SEQUENCE [LARGE SCALE GENOMIC DNA]</scope>
    <source>
        <strain evidence="7">HYR1</strain>
    </source>
</reference>